<dbReference type="PROSITE" id="PS51186">
    <property type="entry name" value="GNAT"/>
    <property type="match status" value="1"/>
</dbReference>
<keyword evidence="2" id="KW-0012">Acyltransferase</keyword>
<dbReference type="Proteomes" id="UP001156441">
    <property type="component" value="Unassembled WGS sequence"/>
</dbReference>
<accession>A0ABT2J153</accession>
<gene>
    <name evidence="4" type="ORF">JT362_00195</name>
</gene>
<dbReference type="CDD" id="cd04301">
    <property type="entry name" value="NAT_SF"/>
    <property type="match status" value="1"/>
</dbReference>
<dbReference type="InterPro" id="IPR050680">
    <property type="entry name" value="YpeA/RimI_acetyltransf"/>
</dbReference>
<feature type="domain" description="N-acetyltransferase" evidence="3">
    <location>
        <begin position="4"/>
        <end position="163"/>
    </location>
</feature>
<name>A0ABT2J153_9PSEU</name>
<sequence>MHTLLIRTARPAELALLVRELGDRPFFVDRFARQGDGRGLLLVAWSDDRPVGVVYLWWEPAEEPELRLHLPGTPLLTHLEVHADHRARGTGSALIAAAERELVRRGHTAVALAVEVGNDGAARLYRRLGYAEWDQPPIRCYSLTDGNGQRAVEICRILVKPLPP</sequence>
<dbReference type="Gene3D" id="3.40.630.30">
    <property type="match status" value="1"/>
</dbReference>
<proteinExistence type="predicted"/>
<organism evidence="4 5">
    <name type="scientific">Actinophytocola gossypii</name>
    <dbReference type="NCBI Taxonomy" id="2812003"/>
    <lineage>
        <taxon>Bacteria</taxon>
        <taxon>Bacillati</taxon>
        <taxon>Actinomycetota</taxon>
        <taxon>Actinomycetes</taxon>
        <taxon>Pseudonocardiales</taxon>
        <taxon>Pseudonocardiaceae</taxon>
    </lineage>
</organism>
<protein>
    <submittedName>
        <fullName evidence="4">GNAT family N-acetyltransferase</fullName>
    </submittedName>
</protein>
<dbReference type="InterPro" id="IPR000182">
    <property type="entry name" value="GNAT_dom"/>
</dbReference>
<evidence type="ECO:0000256" key="1">
    <source>
        <dbReference type="ARBA" id="ARBA00022679"/>
    </source>
</evidence>
<comment type="caution">
    <text evidence="4">The sequence shown here is derived from an EMBL/GenBank/DDBJ whole genome shotgun (WGS) entry which is preliminary data.</text>
</comment>
<evidence type="ECO:0000259" key="3">
    <source>
        <dbReference type="PROSITE" id="PS51186"/>
    </source>
</evidence>
<evidence type="ECO:0000313" key="4">
    <source>
        <dbReference type="EMBL" id="MCT2581538.1"/>
    </source>
</evidence>
<evidence type="ECO:0000313" key="5">
    <source>
        <dbReference type="Proteomes" id="UP001156441"/>
    </source>
</evidence>
<keyword evidence="1" id="KW-0808">Transferase</keyword>
<dbReference type="SUPFAM" id="SSF55729">
    <property type="entry name" value="Acyl-CoA N-acyltransferases (Nat)"/>
    <property type="match status" value="1"/>
</dbReference>
<dbReference type="EMBL" id="JAFFZE010000001">
    <property type="protein sequence ID" value="MCT2581538.1"/>
    <property type="molecule type" value="Genomic_DNA"/>
</dbReference>
<dbReference type="InterPro" id="IPR016181">
    <property type="entry name" value="Acyl_CoA_acyltransferase"/>
</dbReference>
<dbReference type="RefSeq" id="WP_260188896.1">
    <property type="nucleotide sequence ID" value="NZ_JAFFZE010000001.1"/>
</dbReference>
<dbReference type="Pfam" id="PF00583">
    <property type="entry name" value="Acetyltransf_1"/>
    <property type="match status" value="1"/>
</dbReference>
<evidence type="ECO:0000256" key="2">
    <source>
        <dbReference type="ARBA" id="ARBA00023315"/>
    </source>
</evidence>
<dbReference type="PANTHER" id="PTHR43420">
    <property type="entry name" value="ACETYLTRANSFERASE"/>
    <property type="match status" value="1"/>
</dbReference>
<keyword evidence="5" id="KW-1185">Reference proteome</keyword>
<reference evidence="4 5" key="1">
    <citation type="submission" date="2021-02" db="EMBL/GenBank/DDBJ databases">
        <title>Actinophytocola xerophila sp. nov., isolated from soil of cotton cropping field.</title>
        <authorList>
            <person name="Huang R."/>
            <person name="Chen X."/>
            <person name="Ge X."/>
            <person name="Liu W."/>
        </authorList>
    </citation>
    <scope>NUCLEOTIDE SEQUENCE [LARGE SCALE GENOMIC DNA]</scope>
    <source>
        <strain evidence="4 5">S1-96</strain>
    </source>
</reference>